<feature type="region of interest" description="Disordered" evidence="1">
    <location>
        <begin position="1187"/>
        <end position="1323"/>
    </location>
</feature>
<dbReference type="eggNOG" id="ENOG502SFEI">
    <property type="taxonomic scope" value="Eukaryota"/>
</dbReference>
<reference evidence="3" key="2">
    <citation type="submission" date="2010-04" db="EMBL/GenBank/DDBJ databases">
        <authorList>
            <person name="Buell R."/>
            <person name="Hamilton J."/>
            <person name="Hostetler J."/>
        </authorList>
    </citation>
    <scope>NUCLEOTIDE SEQUENCE [LARGE SCALE GENOMIC DNA]</scope>
    <source>
        <strain evidence="3">DAOM:BR144</strain>
    </source>
</reference>
<dbReference type="HOGENOM" id="CLU_006608_0_0_1"/>
<dbReference type="VEuPathDB" id="FungiDB:PYU1_G012587"/>
<protein>
    <submittedName>
        <fullName evidence="2">Uncharacterized protein</fullName>
    </submittedName>
</protein>
<reference evidence="2" key="3">
    <citation type="submission" date="2015-02" db="UniProtKB">
        <authorList>
            <consortium name="EnsemblProtists"/>
        </authorList>
    </citation>
    <scope>IDENTIFICATION</scope>
    <source>
        <strain evidence="2">DAOM BR144</strain>
    </source>
</reference>
<accession>K3X5W4</accession>
<keyword evidence="3" id="KW-1185">Reference proteome</keyword>
<feature type="compositionally biased region" description="Low complexity" evidence="1">
    <location>
        <begin position="1285"/>
        <end position="1313"/>
    </location>
</feature>
<feature type="region of interest" description="Disordered" evidence="1">
    <location>
        <begin position="1148"/>
        <end position="1170"/>
    </location>
</feature>
<evidence type="ECO:0000313" key="3">
    <source>
        <dbReference type="Proteomes" id="UP000019132"/>
    </source>
</evidence>
<dbReference type="EMBL" id="GL376612">
    <property type="status" value="NOT_ANNOTATED_CDS"/>
    <property type="molecule type" value="Genomic_DNA"/>
</dbReference>
<dbReference type="EnsemblProtists" id="PYU1_T012613">
    <property type="protein sequence ID" value="PYU1_T012613"/>
    <property type="gene ID" value="PYU1_G012587"/>
</dbReference>
<dbReference type="OMA" id="PPPINTW"/>
<evidence type="ECO:0000256" key="1">
    <source>
        <dbReference type="SAM" id="MobiDB-lite"/>
    </source>
</evidence>
<name>K3X5W4_GLOUD</name>
<proteinExistence type="predicted"/>
<organism evidence="2 3">
    <name type="scientific">Globisporangium ultimum (strain ATCC 200006 / CBS 805.95 / DAOM BR144)</name>
    <name type="common">Pythium ultimum</name>
    <dbReference type="NCBI Taxonomy" id="431595"/>
    <lineage>
        <taxon>Eukaryota</taxon>
        <taxon>Sar</taxon>
        <taxon>Stramenopiles</taxon>
        <taxon>Oomycota</taxon>
        <taxon>Peronosporomycetes</taxon>
        <taxon>Pythiales</taxon>
        <taxon>Pythiaceae</taxon>
        <taxon>Globisporangium</taxon>
    </lineage>
</organism>
<dbReference type="InParanoid" id="K3X5W4"/>
<reference evidence="3" key="1">
    <citation type="journal article" date="2010" name="Genome Biol.">
        <title>Genome sequence of the necrotrophic plant pathogen Pythium ultimum reveals original pathogenicity mechanisms and effector repertoire.</title>
        <authorList>
            <person name="Levesque C.A."/>
            <person name="Brouwer H."/>
            <person name="Cano L."/>
            <person name="Hamilton J.P."/>
            <person name="Holt C."/>
            <person name="Huitema E."/>
            <person name="Raffaele S."/>
            <person name="Robideau G.P."/>
            <person name="Thines M."/>
            <person name="Win J."/>
            <person name="Zerillo M.M."/>
            <person name="Beakes G.W."/>
            <person name="Boore J.L."/>
            <person name="Busam D."/>
            <person name="Dumas B."/>
            <person name="Ferriera S."/>
            <person name="Fuerstenberg S.I."/>
            <person name="Gachon C.M."/>
            <person name="Gaulin E."/>
            <person name="Govers F."/>
            <person name="Grenville-Briggs L."/>
            <person name="Horner N."/>
            <person name="Hostetler J."/>
            <person name="Jiang R.H."/>
            <person name="Johnson J."/>
            <person name="Krajaejun T."/>
            <person name="Lin H."/>
            <person name="Meijer H.J."/>
            <person name="Moore B."/>
            <person name="Morris P."/>
            <person name="Phuntmart V."/>
            <person name="Puiu D."/>
            <person name="Shetty J."/>
            <person name="Stajich J.E."/>
            <person name="Tripathy S."/>
            <person name="Wawra S."/>
            <person name="van West P."/>
            <person name="Whitty B.R."/>
            <person name="Coutinho P.M."/>
            <person name="Henrissat B."/>
            <person name="Martin F."/>
            <person name="Thomas P.D."/>
            <person name="Tyler B.M."/>
            <person name="De Vries R.P."/>
            <person name="Kamoun S."/>
            <person name="Yandell M."/>
            <person name="Tisserat N."/>
            <person name="Buell C.R."/>
        </authorList>
    </citation>
    <scope>NUCLEOTIDE SEQUENCE</scope>
    <source>
        <strain evidence="3">DAOM:BR144</strain>
    </source>
</reference>
<feature type="compositionally biased region" description="Polar residues" evidence="1">
    <location>
        <begin position="1208"/>
        <end position="1222"/>
    </location>
</feature>
<dbReference type="Proteomes" id="UP000019132">
    <property type="component" value="Unassembled WGS sequence"/>
</dbReference>
<feature type="compositionally biased region" description="Polar residues" evidence="1">
    <location>
        <begin position="1244"/>
        <end position="1254"/>
    </location>
</feature>
<sequence>MAAPSSGPRAGSNGVIATSSMGVPEQILVLLELNRVAIADQLVNVLTCFRGTQQQQLLLLLQALATEGRLDHVITHFDRKLDVKDEMDRYLQDLLKMHHYITHHNVDADISTAMIQLYGAFGDRMDRQLVTKVFQTIGFSTCCATFCFVCAKLPFKYQQELLTLFADDLPELRTWMQWLAKVNHGTADASSGVSGAAGDSDELSLTLYNVSVEFFVKIIYERCTFSWLSLLKPLPHTARVAVVKQTYALSMHSMKQLARFYETSGVSVQQFLDLDPAVVANVTTLLDQFPVTTLLTLFTKFNTAKLIHCILGGLHTLTKKDLLELIDTLGVADNEAIDLFVGALFGYARVVDFTRLFLTFTAQNRSRFLDLLLATAKYELPAADENEGDKTDEGDKPNEAFPISSGDAAAWLAFDLFMNAHFNSYDIVIQKLSTLPKSFARQMITSIARYTTEELALLGEGIEAISIACLPSFPKLFAALMPTERHVLVQWVLVVPGDEATPIYDVLLAKARLIQDGSNSAAADNLANILNLITTLTLKDKIVLCTEVLLGGPHGTKSTESLEGIQAINETILLFVCTCTISVHKLIKLLRILPAIQYEAMIFLLRTQRIPEQVVLTRLMLSLPSDANCRLLAKVCAFSTDVLDLFFEVLLLIPKVEYRMLAKLLVSPNVSSDQLQSFIRVAASLMNQASTRELVIFTAELPITVRNMFFTMLATDPVKGVLLRIVACSSKLRSDVLHCLIEVLHPLSWGTRSSFVEQIRVLEETSDIQELIAVAQDLEPTDLEVLVLLLNILQVRARITFTSLFVGLARHEKHLALTKLNAMPRDRVQSYCATICGTPTCDLSIGTTVFRVFGLLESTYQHCLLQLLEHESCWSLLTLMGDCVLKKPDARVLNGFAASLLLFTKVAEFLVLRSVVQEALMHGTVLEELVLVLCHFRDPITLLEFLKFVHHLSKFTRSTVLFRVLAKYKQTRFLYEMCRVLDLDDALFALKRLDRLWQQRSNELEHALQELADNCRAGGVARVKDEFCNVILGFHELRSKDDGQHNSKEQRHIVPRTAPMATDPQVTKDTLDDDQEDLPILFLPLPRPVTHAALSLEQYLRRTRSQDVLAANWDVRTSASPATKSTRLLTEPASGDCTASIVGLLDDGHNKQDSAEISVSGRCDPDDALDDTSANSNVFALTETASLPPIFSPYNSGRRRSSHEVPESTASQCEQPPSSNTIAEEPQHAADDLSSRAVPEKPKQQASTTMTTQLPPLVLHPQTPTSANQSAEDGVQHVSSRGLPSPTGFSSNTTTTSSLSRSESAPATISSSSYTVPDSDKPKRYRGLAPALERVSSDFHVNRDRGASIFKKECSKIEANGPSRIRVAKSINAQSHIMAVRAQHALGKKHLVATSLPSPLLRPDRHIFEKANAAIATATVSRTQSVAPEGFVIAKVSGKKLSPPLVNNS</sequence>
<feature type="compositionally biased region" description="Polar residues" evidence="1">
    <location>
        <begin position="1262"/>
        <end position="1271"/>
    </location>
</feature>
<feature type="compositionally biased region" description="Basic and acidic residues" evidence="1">
    <location>
        <begin position="1225"/>
        <end position="1243"/>
    </location>
</feature>
<evidence type="ECO:0000313" key="2">
    <source>
        <dbReference type="EnsemblProtists" id="PYU1_T012613"/>
    </source>
</evidence>